<sequence length="94" mass="10045">MSEFYKVGEAITTPCDITYSRQVVRRGLGGYSGGPIGIHSVVDKVFAGAEGVVQNIYTDAKKTVLTVKFRGHRQHVTVVVKGEAHASNPLVSAS</sequence>
<protein>
    <submittedName>
        <fullName evidence="1">Uncharacterized protein</fullName>
    </submittedName>
</protein>
<comment type="caution">
    <text evidence="1">The sequence shown here is derived from an EMBL/GenBank/DDBJ whole genome shotgun (WGS) entry which is preliminary data.</text>
</comment>
<name>A0A0F9JD82_9ZZZZ</name>
<dbReference type="EMBL" id="LAZR01010293">
    <property type="protein sequence ID" value="KKM67754.1"/>
    <property type="molecule type" value="Genomic_DNA"/>
</dbReference>
<accession>A0A0F9JD82</accession>
<organism evidence="1">
    <name type="scientific">marine sediment metagenome</name>
    <dbReference type="NCBI Taxonomy" id="412755"/>
    <lineage>
        <taxon>unclassified sequences</taxon>
        <taxon>metagenomes</taxon>
        <taxon>ecological metagenomes</taxon>
    </lineage>
</organism>
<feature type="non-terminal residue" evidence="1">
    <location>
        <position position="94"/>
    </location>
</feature>
<gene>
    <name evidence="1" type="ORF">LCGC14_1467990</name>
</gene>
<dbReference type="AlphaFoldDB" id="A0A0F9JD82"/>
<evidence type="ECO:0000313" key="1">
    <source>
        <dbReference type="EMBL" id="KKM67754.1"/>
    </source>
</evidence>
<proteinExistence type="predicted"/>
<reference evidence="1" key="1">
    <citation type="journal article" date="2015" name="Nature">
        <title>Complex archaea that bridge the gap between prokaryotes and eukaryotes.</title>
        <authorList>
            <person name="Spang A."/>
            <person name="Saw J.H."/>
            <person name="Jorgensen S.L."/>
            <person name="Zaremba-Niedzwiedzka K."/>
            <person name="Martijn J."/>
            <person name="Lind A.E."/>
            <person name="van Eijk R."/>
            <person name="Schleper C."/>
            <person name="Guy L."/>
            <person name="Ettema T.J."/>
        </authorList>
    </citation>
    <scope>NUCLEOTIDE SEQUENCE</scope>
</reference>